<keyword evidence="1" id="KW-1133">Transmembrane helix</keyword>
<dbReference type="KEGG" id="mequ:KFV11_06550"/>
<dbReference type="AlphaFoldDB" id="A0A9Q9BRT4"/>
<accession>A0A9Q9BRT4</accession>
<evidence type="ECO:0000256" key="1">
    <source>
        <dbReference type="SAM" id="Phobius"/>
    </source>
</evidence>
<sequence>MNKEAHYAAKILRQCAFRGDDAFTLLEMLLNFSIALVICALFPLIIQNIKMFQSIASDNYDINFELCLRDILSEIEGKEVTVIDGDLAAKDTASGKRYSYMYHQGRIVRTLNQTGYVILLEQVRQARFYEQSGHIFLAVKWHDARRVKNEIVQIT</sequence>
<dbReference type="EMBL" id="CP073809">
    <property type="protein sequence ID" value="UTH12939.1"/>
    <property type="molecule type" value="Genomic_DNA"/>
</dbReference>
<reference evidence="2 4" key="1">
    <citation type="submission" date="2019-09" db="EMBL/GenBank/DDBJ databases">
        <authorList>
            <person name="Mazhar S."/>
            <person name="Altermann E."/>
            <person name="Hill C."/>
            <person name="Mcauliffe O."/>
        </authorList>
    </citation>
    <scope>NUCLEOTIDE SEQUENCE [LARGE SCALE GENOMIC DNA]</scope>
    <source>
        <strain evidence="2 4">ATCC 51831</strain>
    </source>
</reference>
<name>A0A9Q9BRT4_9STAP</name>
<organism evidence="3 5">
    <name type="scientific">Macrococcus equipercicus</name>
    <dbReference type="NCBI Taxonomy" id="69967"/>
    <lineage>
        <taxon>Bacteria</taxon>
        <taxon>Bacillati</taxon>
        <taxon>Bacillota</taxon>
        <taxon>Bacilli</taxon>
        <taxon>Bacillales</taxon>
        <taxon>Staphylococcaceae</taxon>
        <taxon>Macrococcus</taxon>
    </lineage>
</organism>
<evidence type="ECO:0000313" key="2">
    <source>
        <dbReference type="EMBL" id="KAA1040114.1"/>
    </source>
</evidence>
<dbReference type="Proteomes" id="UP001057381">
    <property type="component" value="Chromosome"/>
</dbReference>
<keyword evidence="4" id="KW-1185">Reference proteome</keyword>
<dbReference type="RefSeq" id="WP_149458579.1">
    <property type="nucleotide sequence ID" value="NZ_CP073809.1"/>
</dbReference>
<gene>
    <name evidence="2" type="ORF">ERX35_003755</name>
    <name evidence="3" type="ORF">KFV11_06550</name>
</gene>
<reference evidence="3" key="2">
    <citation type="submission" date="2021-04" db="EMBL/GenBank/DDBJ databases">
        <title>Complete Genome Sequences of Macrococcus spp. from dog and cattle.</title>
        <authorList>
            <person name="Schwendener S."/>
            <person name="Perreten V."/>
        </authorList>
    </citation>
    <scope>NUCLEOTIDE SEQUENCE</scope>
    <source>
        <strain evidence="3">Epi0143-OL</strain>
    </source>
</reference>
<evidence type="ECO:0000313" key="3">
    <source>
        <dbReference type="EMBL" id="UTH12939.1"/>
    </source>
</evidence>
<dbReference type="EMBL" id="SCWC02000002">
    <property type="protein sequence ID" value="KAA1040114.1"/>
    <property type="molecule type" value="Genomic_DNA"/>
</dbReference>
<dbReference type="Proteomes" id="UP000295735">
    <property type="component" value="Unassembled WGS sequence"/>
</dbReference>
<evidence type="ECO:0000313" key="5">
    <source>
        <dbReference type="Proteomes" id="UP001057381"/>
    </source>
</evidence>
<evidence type="ECO:0000313" key="4">
    <source>
        <dbReference type="Proteomes" id="UP000295735"/>
    </source>
</evidence>
<dbReference type="Pfam" id="PF15980">
    <property type="entry name" value="ComGF"/>
    <property type="match status" value="1"/>
</dbReference>
<protein>
    <submittedName>
        <fullName evidence="3">ComGF family competence protein</fullName>
    </submittedName>
</protein>
<keyword evidence="1" id="KW-0812">Transmembrane</keyword>
<dbReference type="InterPro" id="IPR016977">
    <property type="entry name" value="ComGF"/>
</dbReference>
<dbReference type="OrthoDB" id="2418019at2"/>
<feature type="transmembrane region" description="Helical" evidence="1">
    <location>
        <begin position="28"/>
        <end position="46"/>
    </location>
</feature>
<keyword evidence="1" id="KW-0472">Membrane</keyword>
<proteinExistence type="predicted"/>